<organism evidence="12 13">
    <name type="scientific">Apodospora peruviana</name>
    <dbReference type="NCBI Taxonomy" id="516989"/>
    <lineage>
        <taxon>Eukaryota</taxon>
        <taxon>Fungi</taxon>
        <taxon>Dikarya</taxon>
        <taxon>Ascomycota</taxon>
        <taxon>Pezizomycotina</taxon>
        <taxon>Sordariomycetes</taxon>
        <taxon>Sordariomycetidae</taxon>
        <taxon>Sordariales</taxon>
        <taxon>Lasiosphaeriaceae</taxon>
        <taxon>Apodospora</taxon>
    </lineage>
</organism>
<evidence type="ECO:0000259" key="11">
    <source>
        <dbReference type="PROSITE" id="PS51873"/>
    </source>
</evidence>
<dbReference type="Pfam" id="PF22191">
    <property type="entry name" value="IBR_1"/>
    <property type="match status" value="1"/>
</dbReference>
<evidence type="ECO:0000256" key="6">
    <source>
        <dbReference type="ARBA" id="ARBA00022771"/>
    </source>
</evidence>
<dbReference type="CDD" id="cd20335">
    <property type="entry name" value="BRcat_RBR"/>
    <property type="match status" value="1"/>
</dbReference>
<evidence type="ECO:0000256" key="4">
    <source>
        <dbReference type="ARBA" id="ARBA00022723"/>
    </source>
</evidence>
<dbReference type="InterPro" id="IPR017907">
    <property type="entry name" value="Znf_RING_CS"/>
</dbReference>
<dbReference type="Gene3D" id="1.20.120.1750">
    <property type="match status" value="1"/>
</dbReference>
<dbReference type="PANTHER" id="PTHR11685">
    <property type="entry name" value="RBR FAMILY RING FINGER AND IBR DOMAIN-CONTAINING"/>
    <property type="match status" value="1"/>
</dbReference>
<dbReference type="GO" id="GO:0016567">
    <property type="term" value="P:protein ubiquitination"/>
    <property type="evidence" value="ECO:0007669"/>
    <property type="project" value="InterPro"/>
</dbReference>
<evidence type="ECO:0000256" key="1">
    <source>
        <dbReference type="ARBA" id="ARBA00001798"/>
    </source>
</evidence>
<keyword evidence="5" id="KW-0677">Repeat</keyword>
<dbReference type="GO" id="GO:0061630">
    <property type="term" value="F:ubiquitin protein ligase activity"/>
    <property type="evidence" value="ECO:0007669"/>
    <property type="project" value="UniProtKB-EC"/>
</dbReference>
<evidence type="ECO:0000256" key="3">
    <source>
        <dbReference type="ARBA" id="ARBA00022679"/>
    </source>
</evidence>
<dbReference type="AlphaFoldDB" id="A0AAE0HUH4"/>
<dbReference type="GO" id="GO:0008270">
    <property type="term" value="F:zinc ion binding"/>
    <property type="evidence" value="ECO:0007669"/>
    <property type="project" value="UniProtKB-KW"/>
</dbReference>
<dbReference type="InterPro" id="IPR031127">
    <property type="entry name" value="E3_UB_ligase_RBR"/>
</dbReference>
<keyword evidence="3" id="KW-0808">Transferase</keyword>
<evidence type="ECO:0000313" key="13">
    <source>
        <dbReference type="Proteomes" id="UP001283341"/>
    </source>
</evidence>
<evidence type="ECO:0000256" key="10">
    <source>
        <dbReference type="SAM" id="MobiDB-lite"/>
    </source>
</evidence>
<evidence type="ECO:0000256" key="2">
    <source>
        <dbReference type="ARBA" id="ARBA00012251"/>
    </source>
</evidence>
<feature type="region of interest" description="Disordered" evidence="10">
    <location>
        <begin position="55"/>
        <end position="106"/>
    </location>
</feature>
<proteinExistence type="predicted"/>
<dbReference type="SMART" id="SM00647">
    <property type="entry name" value="IBR"/>
    <property type="match status" value="2"/>
</dbReference>
<dbReference type="InterPro" id="IPR013083">
    <property type="entry name" value="Znf_RING/FYVE/PHD"/>
</dbReference>
<reference evidence="12" key="2">
    <citation type="submission" date="2023-06" db="EMBL/GenBank/DDBJ databases">
        <authorList>
            <consortium name="Lawrence Berkeley National Laboratory"/>
            <person name="Haridas S."/>
            <person name="Hensen N."/>
            <person name="Bonometti L."/>
            <person name="Westerberg I."/>
            <person name="Brannstrom I.O."/>
            <person name="Guillou S."/>
            <person name="Cros-Aarteil S."/>
            <person name="Calhoun S."/>
            <person name="Kuo A."/>
            <person name="Mondo S."/>
            <person name="Pangilinan J."/>
            <person name="Riley R."/>
            <person name="Labutti K."/>
            <person name="Andreopoulos B."/>
            <person name="Lipzen A."/>
            <person name="Chen C."/>
            <person name="Yanf M."/>
            <person name="Daum C."/>
            <person name="Ng V."/>
            <person name="Clum A."/>
            <person name="Steindorff A."/>
            <person name="Ohm R."/>
            <person name="Martin F."/>
            <person name="Silar P."/>
            <person name="Natvig D."/>
            <person name="Lalanne C."/>
            <person name="Gautier V."/>
            <person name="Ament-Velasquez S.L."/>
            <person name="Kruys A."/>
            <person name="Hutchinson M.I."/>
            <person name="Powell A.J."/>
            <person name="Barry K."/>
            <person name="Miller A.N."/>
            <person name="Grigoriev I.V."/>
            <person name="Debuchy R."/>
            <person name="Gladieux P."/>
            <person name="Thoren M.H."/>
            <person name="Johannesson H."/>
        </authorList>
    </citation>
    <scope>NUCLEOTIDE SEQUENCE</scope>
    <source>
        <strain evidence="12">CBS 118394</strain>
    </source>
</reference>
<feature type="domain" description="RING-type" evidence="11">
    <location>
        <begin position="602"/>
        <end position="841"/>
    </location>
</feature>
<feature type="coiled-coil region" evidence="9">
    <location>
        <begin position="233"/>
        <end position="267"/>
    </location>
</feature>
<evidence type="ECO:0000313" key="12">
    <source>
        <dbReference type="EMBL" id="KAK3313138.1"/>
    </source>
</evidence>
<reference evidence="12" key="1">
    <citation type="journal article" date="2023" name="Mol. Phylogenet. Evol.">
        <title>Genome-scale phylogeny and comparative genomics of the fungal order Sordariales.</title>
        <authorList>
            <person name="Hensen N."/>
            <person name="Bonometti L."/>
            <person name="Westerberg I."/>
            <person name="Brannstrom I.O."/>
            <person name="Guillou S."/>
            <person name="Cros-Aarteil S."/>
            <person name="Calhoun S."/>
            <person name="Haridas S."/>
            <person name="Kuo A."/>
            <person name="Mondo S."/>
            <person name="Pangilinan J."/>
            <person name="Riley R."/>
            <person name="LaButti K."/>
            <person name="Andreopoulos B."/>
            <person name="Lipzen A."/>
            <person name="Chen C."/>
            <person name="Yan M."/>
            <person name="Daum C."/>
            <person name="Ng V."/>
            <person name="Clum A."/>
            <person name="Steindorff A."/>
            <person name="Ohm R.A."/>
            <person name="Martin F."/>
            <person name="Silar P."/>
            <person name="Natvig D.O."/>
            <person name="Lalanne C."/>
            <person name="Gautier V."/>
            <person name="Ament-Velasquez S.L."/>
            <person name="Kruys A."/>
            <person name="Hutchinson M.I."/>
            <person name="Powell A.J."/>
            <person name="Barry K."/>
            <person name="Miller A.N."/>
            <person name="Grigoriev I.V."/>
            <person name="Debuchy R."/>
            <person name="Gladieux P."/>
            <person name="Hiltunen Thoren M."/>
            <person name="Johannesson H."/>
        </authorList>
    </citation>
    <scope>NUCLEOTIDE SEQUENCE</scope>
    <source>
        <strain evidence="12">CBS 118394</strain>
    </source>
</reference>
<keyword evidence="4" id="KW-0479">Metal-binding</keyword>
<keyword evidence="7" id="KW-0833">Ubl conjugation pathway</keyword>
<dbReference type="Pfam" id="PF01485">
    <property type="entry name" value="IBR"/>
    <property type="match status" value="1"/>
</dbReference>
<evidence type="ECO:0000256" key="5">
    <source>
        <dbReference type="ARBA" id="ARBA00022737"/>
    </source>
</evidence>
<evidence type="ECO:0000256" key="7">
    <source>
        <dbReference type="ARBA" id="ARBA00022786"/>
    </source>
</evidence>
<name>A0AAE0HUH4_9PEZI</name>
<comment type="catalytic activity">
    <reaction evidence="1">
        <text>[E2 ubiquitin-conjugating enzyme]-S-ubiquitinyl-L-cysteine + [acceptor protein]-L-lysine = [E2 ubiquitin-conjugating enzyme]-L-cysteine + [acceptor protein]-N(6)-ubiquitinyl-L-lysine.</text>
        <dbReference type="EC" id="2.3.2.31"/>
    </reaction>
</comment>
<evidence type="ECO:0000256" key="8">
    <source>
        <dbReference type="ARBA" id="ARBA00022833"/>
    </source>
</evidence>
<keyword evidence="6" id="KW-0863">Zinc-finger</keyword>
<protein>
    <recommendedName>
        <fullName evidence="2">RBR-type E3 ubiquitin transferase</fullName>
        <ecNumber evidence="2">2.3.2.31</ecNumber>
    </recommendedName>
</protein>
<keyword evidence="13" id="KW-1185">Reference proteome</keyword>
<dbReference type="Proteomes" id="UP001283341">
    <property type="component" value="Unassembled WGS sequence"/>
</dbReference>
<gene>
    <name evidence="12" type="ORF">B0H66DRAFT_387035</name>
</gene>
<dbReference type="PROSITE" id="PS00518">
    <property type="entry name" value="ZF_RING_1"/>
    <property type="match status" value="1"/>
</dbReference>
<dbReference type="InterPro" id="IPR044066">
    <property type="entry name" value="TRIAD_supradom"/>
</dbReference>
<accession>A0AAE0HUH4</accession>
<dbReference type="Gene3D" id="3.30.40.10">
    <property type="entry name" value="Zinc/RING finger domain, C3HC4 (zinc finger)"/>
    <property type="match status" value="1"/>
</dbReference>
<dbReference type="EC" id="2.3.2.31" evidence="2"/>
<keyword evidence="9" id="KW-0175">Coiled coil</keyword>
<dbReference type="EMBL" id="JAUEDM010000008">
    <property type="protein sequence ID" value="KAK3313138.1"/>
    <property type="molecule type" value="Genomic_DNA"/>
</dbReference>
<sequence length="884" mass="99783">MITAKIKWLTPDTITLKIRRLTPAEPTAAEPHPPPRRTVDFTFRAASRNMYPAISVLPPPGGSGTPPPSLQPFKKKAVAPPPIQRRPSTSSLEQGMAHTHSLQPAEAENRALREHLAQMEAQVEKLNSALHENDSLATSQVMELRARLNEKEQLVKSLQDRLQWALDSVGKPFANFDKERADLVEQKDALERSLTHEQSLRLRFEHECAKIENYSQKMHQDRDADWREFEAQATEDEKKIKVLEGQRTQYEQKIKMLESQVKVLAADVDDLKPQLKDVHDELDRARSWIVNLNSFVGSPGLTPRMIILAKIAGEHFSSNATAGQAENNSSSPEEARFRQSYAAQDLTVKSLDVPLIDDALSRFIADLTNQSGTLDADLRPSHIRICAVCKAPKFGTHSDPANNQPHQQAVGAASKLNEFPWSGRGVRPLTRCSNAICSACFLSSITSSLKDNWFSNLGRAMWFRCPVDECDEFLDIPHLAELGNVLRRLGCQDVPAQIARYQRATVLRSALEAFGQRPTPRALEKAAALHARLISRGMMKSFFDPSFQSSLPDEEGRIPPFSAGPVRMFDIDHGEDTLSMPIFMKFLVRKTAATGRWCSGCCEVRCEIDFPSLDAWIETCQGFTGDWMWRILVFPEKMTASCGHEMDHCNSCQAEHMKAKLEELGRDVADNMPCPSEECQRKLSYDEVKLYAGKETAERYDKYLLLKSISQLPNFRWCSRGGCENGQLYEDEDEMISCDECGYGMCFQHQVPWHYGLTCEEYNSQKEHGDPSFQDTQEWIKENSKLCPGEGCGINIVKGDACFHMTCTTCGHEFCWECLSDWNLINPERGQYNAQAHKESCFFRTSELTPTQVMGVNLRDALGEGEWEDEPEEVVQNLDIDIHD</sequence>
<evidence type="ECO:0000256" key="9">
    <source>
        <dbReference type="SAM" id="Coils"/>
    </source>
</evidence>
<dbReference type="InterPro" id="IPR002867">
    <property type="entry name" value="IBR_dom"/>
</dbReference>
<feature type="compositionally biased region" description="Pro residues" evidence="10">
    <location>
        <begin position="57"/>
        <end position="70"/>
    </location>
</feature>
<dbReference type="SUPFAM" id="SSF57850">
    <property type="entry name" value="RING/U-box"/>
    <property type="match status" value="3"/>
</dbReference>
<keyword evidence="8" id="KW-0862">Zinc</keyword>
<dbReference type="PROSITE" id="PS51873">
    <property type="entry name" value="TRIAD"/>
    <property type="match status" value="1"/>
</dbReference>
<comment type="caution">
    <text evidence="12">The sequence shown here is derived from an EMBL/GenBank/DDBJ whole genome shotgun (WGS) entry which is preliminary data.</text>
</comment>